<protein>
    <recommendedName>
        <fullName evidence="3">Outer membrane protein beta-barrel domain-containing protein</fullName>
    </recommendedName>
</protein>
<evidence type="ECO:0000313" key="1">
    <source>
        <dbReference type="EMBL" id="WZN45633.1"/>
    </source>
</evidence>
<sequence>MKHLTSLIPVLLTGQILFAQTSDTTRHRRPLSVGLEGMAGVSFGDKTVAFNVGGPHLKLKLGSSWSVALAAFPSLLIVDRKAEPRLGIGPRLDYRNLVLIVPAFFHNKTDRWIWTAGIGYKFH</sequence>
<gene>
    <name evidence="1" type="ORF">WJU22_22290</name>
</gene>
<dbReference type="Proteomes" id="UP001449657">
    <property type="component" value="Chromosome"/>
</dbReference>
<organism evidence="1 2">
    <name type="scientific">Chitinophaga caseinilytica</name>
    <dbReference type="NCBI Taxonomy" id="2267521"/>
    <lineage>
        <taxon>Bacteria</taxon>
        <taxon>Pseudomonadati</taxon>
        <taxon>Bacteroidota</taxon>
        <taxon>Chitinophagia</taxon>
        <taxon>Chitinophagales</taxon>
        <taxon>Chitinophagaceae</taxon>
        <taxon>Chitinophaga</taxon>
    </lineage>
</organism>
<name>A0ABZ2Z203_9BACT</name>
<dbReference type="RefSeq" id="WP_341840385.1">
    <property type="nucleotide sequence ID" value="NZ_CP149792.1"/>
</dbReference>
<evidence type="ECO:0000313" key="2">
    <source>
        <dbReference type="Proteomes" id="UP001449657"/>
    </source>
</evidence>
<reference evidence="1 2" key="1">
    <citation type="submission" date="2024-03" db="EMBL/GenBank/DDBJ databases">
        <title>Chitinophaga caseinilytica sp. nov., a casein hydrolysing bacterium isolated from forest soil.</title>
        <authorList>
            <person name="Lee D.S."/>
            <person name="Han D.M."/>
            <person name="Baek J.H."/>
            <person name="Choi D.G."/>
            <person name="Jeon J.H."/>
            <person name="Jeon C.O."/>
        </authorList>
    </citation>
    <scope>NUCLEOTIDE SEQUENCE [LARGE SCALE GENOMIC DNA]</scope>
    <source>
        <strain evidence="1 2">KACC 19118</strain>
    </source>
</reference>
<accession>A0ABZ2Z203</accession>
<evidence type="ECO:0008006" key="3">
    <source>
        <dbReference type="Google" id="ProtNLM"/>
    </source>
</evidence>
<dbReference type="EMBL" id="CP150096">
    <property type="protein sequence ID" value="WZN45633.1"/>
    <property type="molecule type" value="Genomic_DNA"/>
</dbReference>
<proteinExistence type="predicted"/>
<keyword evidence="2" id="KW-1185">Reference proteome</keyword>